<dbReference type="PROSITE" id="PS50999">
    <property type="entry name" value="COX2_TM"/>
    <property type="match status" value="1"/>
</dbReference>
<dbReference type="InterPro" id="IPR002429">
    <property type="entry name" value="CcO_II-like_C"/>
</dbReference>
<dbReference type="GO" id="GO:0005743">
    <property type="term" value="C:mitochondrial inner membrane"/>
    <property type="evidence" value="ECO:0007669"/>
    <property type="project" value="UniProtKB-SubCell"/>
</dbReference>
<proteinExistence type="inferred from homology"/>
<dbReference type="SUPFAM" id="SSF81464">
    <property type="entry name" value="Cytochrome c oxidase subunit II-like, transmembrane region"/>
    <property type="match status" value="1"/>
</dbReference>
<keyword evidence="11 16" id="KW-1133">Transmembrane helix</keyword>
<keyword evidence="5 15" id="KW-0679">Respiratory chain</keyword>
<dbReference type="PANTHER" id="PTHR22888:SF9">
    <property type="entry name" value="CYTOCHROME C OXIDASE SUBUNIT 2"/>
    <property type="match status" value="1"/>
</dbReference>
<dbReference type="PANTHER" id="PTHR22888">
    <property type="entry name" value="CYTOCHROME C OXIDASE, SUBUNIT II"/>
    <property type="match status" value="1"/>
</dbReference>
<dbReference type="PROSITE" id="PS50857">
    <property type="entry name" value="COX2_CUA"/>
    <property type="match status" value="1"/>
</dbReference>
<keyword evidence="7 15" id="KW-0479">Metal-binding</keyword>
<dbReference type="PRINTS" id="PR01166">
    <property type="entry name" value="CYCOXIDASEII"/>
</dbReference>
<evidence type="ECO:0000256" key="4">
    <source>
        <dbReference type="ARBA" id="ARBA00022448"/>
    </source>
</evidence>
<sequence length="407" mass="45199">MSLWGQFGLQDGVTVLGIEISELHDHVMFLGVLVFSFVGFLLLKILSSVFTCRVLLEKQWLEFVWTFLPMGVLLSMGLPSVHLLYVMEDVGVPQLTMKAIGHQWYWSYEYCDLGGDSSISFDSYMVPSGGLGDGGYRLLEVDNRFVVPYGVPMRVLVSSADVVHSWAIPVAGVKVDGIVGRINQVGLDFLSSGVVYGQCSELCGVNHSFMPICGEVVSCEVYSLWLLPKGCPVGASAGGWWDYCRSLGYALISGCGRMIVWSGYLYVGWWQFFGYYFMYMPVKVTVDSTIEVTVGSVRACCDLIEWGLWFVMSPGEAWVYAADKVVGGAETLLTSMVVTPIEIAWSAFGTIGSLIEKVGEGIWRLIETFVGEMSGPDETSTKRVVCEELRVWLVRAYRVMMCWYRGD</sequence>
<accession>A0A1W5XF56</accession>
<dbReference type="GO" id="GO:0004129">
    <property type="term" value="F:cytochrome-c oxidase activity"/>
    <property type="evidence" value="ECO:0007669"/>
    <property type="project" value="UniProtKB-EC"/>
</dbReference>
<protein>
    <recommendedName>
        <fullName evidence="3 15">Cytochrome c oxidase subunit 2</fullName>
    </recommendedName>
</protein>
<evidence type="ECO:0000256" key="13">
    <source>
        <dbReference type="ARBA" id="ARBA00023136"/>
    </source>
</evidence>
<dbReference type="Pfam" id="PF02790">
    <property type="entry name" value="COX2_TM"/>
    <property type="match status" value="1"/>
</dbReference>
<dbReference type="SUPFAM" id="SSF49503">
    <property type="entry name" value="Cupredoxins"/>
    <property type="match status" value="1"/>
</dbReference>
<dbReference type="Gene3D" id="1.10.287.90">
    <property type="match status" value="1"/>
</dbReference>
<evidence type="ECO:0000256" key="15">
    <source>
        <dbReference type="RuleBase" id="RU000457"/>
    </source>
</evidence>
<evidence type="ECO:0000256" key="3">
    <source>
        <dbReference type="ARBA" id="ARBA00015946"/>
    </source>
</evidence>
<evidence type="ECO:0000256" key="7">
    <source>
        <dbReference type="ARBA" id="ARBA00022723"/>
    </source>
</evidence>
<keyword evidence="6 15" id="KW-0812">Transmembrane</keyword>
<evidence type="ECO:0000256" key="5">
    <source>
        <dbReference type="ARBA" id="ARBA00022660"/>
    </source>
</evidence>
<keyword evidence="13 15" id="KW-0472">Membrane</keyword>
<comment type="catalytic activity">
    <reaction evidence="14">
        <text>4 Fe(II)-[cytochrome c] + O2 + 8 H(+)(in) = 4 Fe(III)-[cytochrome c] + 2 H2O + 4 H(+)(out)</text>
        <dbReference type="Rhea" id="RHEA:11436"/>
        <dbReference type="Rhea" id="RHEA-COMP:10350"/>
        <dbReference type="Rhea" id="RHEA-COMP:14399"/>
        <dbReference type="ChEBI" id="CHEBI:15377"/>
        <dbReference type="ChEBI" id="CHEBI:15378"/>
        <dbReference type="ChEBI" id="CHEBI:15379"/>
        <dbReference type="ChEBI" id="CHEBI:29033"/>
        <dbReference type="ChEBI" id="CHEBI:29034"/>
        <dbReference type="EC" id="7.1.1.9"/>
    </reaction>
    <physiologicalReaction direction="left-to-right" evidence="14">
        <dbReference type="Rhea" id="RHEA:11437"/>
    </physiologicalReaction>
</comment>
<evidence type="ECO:0000313" key="19">
    <source>
        <dbReference type="EMBL" id="ARH56138.1"/>
    </source>
</evidence>
<dbReference type="GO" id="GO:0005507">
    <property type="term" value="F:copper ion binding"/>
    <property type="evidence" value="ECO:0007669"/>
    <property type="project" value="InterPro"/>
</dbReference>
<evidence type="ECO:0000256" key="8">
    <source>
        <dbReference type="ARBA" id="ARBA00022842"/>
    </source>
</evidence>
<keyword evidence="15 19" id="KW-0496">Mitochondrion</keyword>
<dbReference type="AlphaFoldDB" id="A0A1W5XF56"/>
<evidence type="ECO:0000256" key="12">
    <source>
        <dbReference type="ARBA" id="ARBA00023008"/>
    </source>
</evidence>
<dbReference type="InterPro" id="IPR045187">
    <property type="entry name" value="CcO_II"/>
</dbReference>
<dbReference type="Gene3D" id="2.60.40.420">
    <property type="entry name" value="Cupredoxins - blue copper proteins"/>
    <property type="match status" value="1"/>
</dbReference>
<evidence type="ECO:0000256" key="16">
    <source>
        <dbReference type="SAM" id="Phobius"/>
    </source>
</evidence>
<evidence type="ECO:0000259" key="17">
    <source>
        <dbReference type="PROSITE" id="PS50857"/>
    </source>
</evidence>
<comment type="subcellular location">
    <subcellularLocation>
        <location evidence="1">Membrane</location>
        <topology evidence="1">Multi-pass membrane protein</topology>
    </subcellularLocation>
    <subcellularLocation>
        <location evidence="15">Mitochondrion inner membrane</location>
        <topology evidence="15">Multi-pass membrane protein</topology>
    </subcellularLocation>
</comment>
<evidence type="ECO:0000256" key="11">
    <source>
        <dbReference type="ARBA" id="ARBA00022989"/>
    </source>
</evidence>
<evidence type="ECO:0000256" key="1">
    <source>
        <dbReference type="ARBA" id="ARBA00004141"/>
    </source>
</evidence>
<evidence type="ECO:0000256" key="10">
    <source>
        <dbReference type="ARBA" id="ARBA00022982"/>
    </source>
</evidence>
<evidence type="ECO:0000256" key="2">
    <source>
        <dbReference type="ARBA" id="ARBA00007866"/>
    </source>
</evidence>
<keyword evidence="15" id="KW-0999">Mitochondrion inner membrane</keyword>
<comment type="cofactor">
    <cofactor evidence="15">
        <name>Cu cation</name>
        <dbReference type="ChEBI" id="CHEBI:23378"/>
    </cofactor>
    <text evidence="15">Binds a copper A center.</text>
</comment>
<keyword evidence="4 15" id="KW-0813">Transport</keyword>
<evidence type="ECO:0000256" key="14">
    <source>
        <dbReference type="ARBA" id="ARBA00049512"/>
    </source>
</evidence>
<keyword evidence="12 15" id="KW-0186">Copper</keyword>
<name>A0A1W5XF56_9BIVA</name>
<keyword evidence="8" id="KW-0460">Magnesium</keyword>
<evidence type="ECO:0000259" key="18">
    <source>
        <dbReference type="PROSITE" id="PS50999"/>
    </source>
</evidence>
<comment type="similarity">
    <text evidence="2 15">Belongs to the cytochrome c oxidase subunit 2 family.</text>
</comment>
<geneLocation type="mitochondrion" evidence="19"/>
<feature type="domain" description="Cytochrome oxidase subunit II copper A binding" evidence="17">
    <location>
        <begin position="92"/>
        <end position="228"/>
    </location>
</feature>
<feature type="transmembrane region" description="Helical" evidence="16">
    <location>
        <begin position="27"/>
        <end position="56"/>
    </location>
</feature>
<dbReference type="EMBL" id="KY131954">
    <property type="protein sequence ID" value="ARH56138.1"/>
    <property type="molecule type" value="Genomic_DNA"/>
</dbReference>
<dbReference type="InterPro" id="IPR001505">
    <property type="entry name" value="Copper_CuA"/>
</dbReference>
<keyword evidence="10 15" id="KW-0249">Electron transport</keyword>
<dbReference type="CDD" id="cd13912">
    <property type="entry name" value="CcO_II_C"/>
    <property type="match status" value="1"/>
</dbReference>
<organism evidence="19">
    <name type="scientific">Pseudunio marocanus</name>
    <dbReference type="NCBI Taxonomy" id="518768"/>
    <lineage>
        <taxon>Eukaryota</taxon>
        <taxon>Metazoa</taxon>
        <taxon>Spiralia</taxon>
        <taxon>Lophotrochozoa</taxon>
        <taxon>Mollusca</taxon>
        <taxon>Bivalvia</taxon>
        <taxon>Autobranchia</taxon>
        <taxon>Heteroconchia</taxon>
        <taxon>Palaeoheterodonta</taxon>
        <taxon>Unionida</taxon>
        <taxon>Unionoidea</taxon>
        <taxon>Margaritiferidae</taxon>
        <taxon>Pseudunio</taxon>
    </lineage>
</organism>
<comment type="function">
    <text evidence="15">Component of the cytochrome c oxidase, the last enzyme in the mitochondrial electron transport chain which drives oxidative phosphorylation. The respiratory chain contains 3 multisubunit complexes succinate dehydrogenase (complex II, CII), ubiquinol-cytochrome c oxidoreductase (cytochrome b-c1 complex, complex III, CIII) and cytochrome c oxidase (complex IV, CIV), that cooperate to transfer electrons derived from NADH and succinate to molecular oxygen, creating an electrochemical gradient over the inner membrane that drives transmembrane transport and the ATP synthase. Cytochrome c oxidase is the component of the respiratory chain that catalyzes the reduction of oxygen to water. Electrons originating from reduced cytochrome c in the intermembrane space (IMS) are transferred via the dinuclear copper A center (CU(A)) of subunit 2 and heme A of subunit 1 to the active site in subunit 1, a binuclear center (BNC) formed by heme A3 and copper B (CU(B)). The BNC reduces molecular oxygen to 2 water molecules using 4 electrons from cytochrome c in the IMS and 4 protons from the mitochondrial matrix.</text>
</comment>
<feature type="domain" description="Cytochrome oxidase subunit II transmembrane region profile" evidence="18">
    <location>
        <begin position="1"/>
        <end position="91"/>
    </location>
</feature>
<dbReference type="GO" id="GO:0042773">
    <property type="term" value="P:ATP synthesis coupled electron transport"/>
    <property type="evidence" value="ECO:0007669"/>
    <property type="project" value="TreeGrafter"/>
</dbReference>
<dbReference type="InterPro" id="IPR008972">
    <property type="entry name" value="Cupredoxin"/>
</dbReference>
<dbReference type="InterPro" id="IPR036257">
    <property type="entry name" value="Cyt_c_oxidase_su2_TM_sf"/>
</dbReference>
<feature type="transmembrane region" description="Helical" evidence="16">
    <location>
        <begin position="63"/>
        <end position="87"/>
    </location>
</feature>
<evidence type="ECO:0000256" key="9">
    <source>
        <dbReference type="ARBA" id="ARBA00022967"/>
    </source>
</evidence>
<evidence type="ECO:0000256" key="6">
    <source>
        <dbReference type="ARBA" id="ARBA00022692"/>
    </source>
</evidence>
<dbReference type="PROSITE" id="PS00078">
    <property type="entry name" value="COX2"/>
    <property type="match status" value="1"/>
</dbReference>
<reference evidence="19" key="1">
    <citation type="journal article" date="2017" name="J. Molluscan Stud.">
        <title>The first Margaritiferidae male (M-type) mitogenome: mitochondrial gene order as a potential character for determining higher-order phylogeny within Unionida (Bivalvia).</title>
        <authorList>
            <person name="Lopes-Lima M."/>
            <person name="Fonesca M.M."/>
            <person name="Aldridge D.C."/>
            <person name="Bogan A.E."/>
            <person name="Gan H.M."/>
            <person name="Ghamizi M."/>
            <person name="Sousa R."/>
            <person name="Teixeira A."/>
            <person name="Varandas S."/>
            <person name="Zanatta D."/>
            <person name="Zieritz A."/>
            <person name="Froufe E."/>
        </authorList>
    </citation>
    <scope>NUCLEOTIDE SEQUENCE</scope>
    <source>
        <strain evidence="19">BIV1914M</strain>
        <tissue evidence="19">Foot tissue</tissue>
    </source>
</reference>
<gene>
    <name evidence="19" type="primary">cox2</name>
</gene>
<dbReference type="Pfam" id="PF00116">
    <property type="entry name" value="COX2"/>
    <property type="match status" value="1"/>
</dbReference>
<dbReference type="InterPro" id="IPR034210">
    <property type="entry name" value="CcO_II_C"/>
</dbReference>
<keyword evidence="9" id="KW-1278">Translocase</keyword>
<dbReference type="InterPro" id="IPR011759">
    <property type="entry name" value="Cyt_c_oxidase_su2_TM_dom"/>
</dbReference>